<keyword evidence="3 6" id="KW-0328">Glycosyltransferase</keyword>
<name>A0A8R1TXE7_ONCVO</name>
<dbReference type="PANTHER" id="PTHR47024:SF1">
    <property type="entry name" value="GLYCOSYLTRANSFERASE FAMILY 92 PROTEIN"/>
    <property type="match status" value="1"/>
</dbReference>
<dbReference type="InterPro" id="IPR008166">
    <property type="entry name" value="Glyco_transf_92"/>
</dbReference>
<evidence type="ECO:0000256" key="3">
    <source>
        <dbReference type="ARBA" id="ARBA00022676"/>
    </source>
</evidence>
<evidence type="ECO:0000256" key="5">
    <source>
        <dbReference type="ARBA" id="ARBA00023136"/>
    </source>
</evidence>
<keyword evidence="5" id="KW-0472">Membrane</keyword>
<evidence type="ECO:0000256" key="1">
    <source>
        <dbReference type="ARBA" id="ARBA00004167"/>
    </source>
</evidence>
<evidence type="ECO:0000313" key="7">
    <source>
        <dbReference type="EnsemblMetazoa" id="OVOC6549.1"/>
    </source>
</evidence>
<dbReference type="OMA" id="HARSNWI"/>
<dbReference type="GO" id="GO:0016757">
    <property type="term" value="F:glycosyltransferase activity"/>
    <property type="evidence" value="ECO:0007669"/>
    <property type="project" value="UniProtKB-UniRule"/>
</dbReference>
<dbReference type="GO" id="GO:0016020">
    <property type="term" value="C:membrane"/>
    <property type="evidence" value="ECO:0007669"/>
    <property type="project" value="UniProtKB-SubCell"/>
</dbReference>
<organism evidence="7 8">
    <name type="scientific">Onchocerca volvulus</name>
    <dbReference type="NCBI Taxonomy" id="6282"/>
    <lineage>
        <taxon>Eukaryota</taxon>
        <taxon>Metazoa</taxon>
        <taxon>Ecdysozoa</taxon>
        <taxon>Nematoda</taxon>
        <taxon>Chromadorea</taxon>
        <taxon>Rhabditida</taxon>
        <taxon>Spirurina</taxon>
        <taxon>Spiruromorpha</taxon>
        <taxon>Filarioidea</taxon>
        <taxon>Onchocercidae</taxon>
        <taxon>Onchocerca</taxon>
    </lineage>
</organism>
<reference evidence="7" key="2">
    <citation type="submission" date="2022-06" db="UniProtKB">
        <authorList>
            <consortium name="EnsemblMetazoa"/>
        </authorList>
    </citation>
    <scope>IDENTIFICATION</scope>
</reference>
<reference evidence="8" key="1">
    <citation type="submission" date="2013-10" db="EMBL/GenBank/DDBJ databases">
        <title>Genome sequencing of Onchocerca volvulus.</title>
        <authorList>
            <person name="Cotton J."/>
            <person name="Tsai J."/>
            <person name="Stanley E."/>
            <person name="Tracey A."/>
            <person name="Holroyd N."/>
            <person name="Lustigman S."/>
            <person name="Berriman M."/>
        </authorList>
    </citation>
    <scope>NUCLEOTIDE SEQUENCE</scope>
</reference>
<dbReference type="AlphaFoldDB" id="A0A8R1TXE7"/>
<dbReference type="EC" id="2.4.1.-" evidence="6"/>
<accession>A0A8R1TXE7</accession>
<dbReference type="EnsemblMetazoa" id="OVOC6549.1">
    <property type="protein sequence ID" value="OVOC6549.1"/>
    <property type="gene ID" value="WBGene00243358"/>
</dbReference>
<dbReference type="Pfam" id="PF01697">
    <property type="entry name" value="Glyco_transf_92"/>
    <property type="match status" value="1"/>
</dbReference>
<evidence type="ECO:0000256" key="6">
    <source>
        <dbReference type="RuleBase" id="RU366017"/>
    </source>
</evidence>
<protein>
    <recommendedName>
        <fullName evidence="6">Glycosyltransferase family 92 protein</fullName>
        <ecNumber evidence="6">2.4.1.-</ecNumber>
    </recommendedName>
</protein>
<evidence type="ECO:0000313" key="8">
    <source>
        <dbReference type="Proteomes" id="UP000024404"/>
    </source>
</evidence>
<proteinExistence type="inferred from homology"/>
<dbReference type="Proteomes" id="UP000024404">
    <property type="component" value="Unassembled WGS sequence"/>
</dbReference>
<keyword evidence="8" id="KW-1185">Reference proteome</keyword>
<keyword evidence="4 6" id="KW-0808">Transferase</keyword>
<sequence length="467" mass="55977">MITKAHLILYRIQTSIEEILLFAQEALSSLKWHLFMKLDLRKVPLVMNYTQNVTDDTLFIYKAFLDLRRQEPLIRILAFSQCRDINVILHYDLQCISAKDVTIEYDCPWKWVPQCKWFSFMLIFNMKDTNFSINTKEIMVTEKNRIVVIPLQPLPRKYQDILHVCVPPLYWYWNYVAFIQFIEIWRKQGATMFYIYYVSVNRHTMDILKIYEKMGIIQLIRWQMMPRSKLVDPNQWIYRFGHTLSMNDCLYSSPAKYVALVDIDEFIIPNSGTLLPFLRKMHDLNNTAGSFVFEHARVRFQGWIFFKKQPKLDFTWLKSAEFQIQEGPSKTVFMPERVQILVTHKVREFLKPYKSFRVSTDEGLLYHARSNWIFTSLNDSIYHPTEIFGKYITPLNDQYEKIMSQVSWLEQNLIPVWKIFSKKIEKCASKWRIYGCKTPYHLCWNALNNEDDWIFSHINVSSHYTLL</sequence>
<evidence type="ECO:0000256" key="2">
    <source>
        <dbReference type="ARBA" id="ARBA00007647"/>
    </source>
</evidence>
<dbReference type="EMBL" id="CMVM020000177">
    <property type="status" value="NOT_ANNOTATED_CDS"/>
    <property type="molecule type" value="Genomic_DNA"/>
</dbReference>
<dbReference type="PANTHER" id="PTHR47024">
    <property type="entry name" value="BIOFILM ABSENT ON HEAD (AFTER YERSINIA EXPOSURE)-RELATED"/>
    <property type="match status" value="1"/>
</dbReference>
<comment type="similarity">
    <text evidence="2 6">Belongs to the glycosyltransferase 92 family.</text>
</comment>
<comment type="subcellular location">
    <subcellularLocation>
        <location evidence="1">Membrane</location>
        <topology evidence="1">Single-pass membrane protein</topology>
    </subcellularLocation>
</comment>
<evidence type="ECO:0000256" key="4">
    <source>
        <dbReference type="ARBA" id="ARBA00022679"/>
    </source>
</evidence>